<protein>
    <submittedName>
        <fullName evidence="1">Uncharacterized protein</fullName>
    </submittedName>
</protein>
<sequence>MDLSKLIQPQWVFHSETAGDWDVYFYSVKAASIIEKQIEKEAPSAIEAIRAIMGVMLKSRVEDQEGGEKSSEPTEAELAAFTEDDVIRFSREFLENDKSFEPDPEIERSDGQSDADYLLSVLVAENKKQSARLGEMFASLKGSLGGLLGSKNLGIRSVSEDLLKQSEGLESLYGTRSGIWGPSPAMLEPIDLPPNPIHETNERLGDMAERLENLVGFGENALRIMNGLQVASAEFLENFSNEAEKNSKAANKAILVGIFAIVFSVAQIAYTEYWRVPQDSAAMDAALTTIRGEIDELQTALGNDVGSSQAAIESVSATVAEAVKSTGDTNSALLQTIEQLLRQQRARDQAILEALERIAATVTQQPE</sequence>
<comment type="caution">
    <text evidence="1">The sequence shown here is derived from an EMBL/GenBank/DDBJ whole genome shotgun (WGS) entry which is preliminary data.</text>
</comment>
<dbReference type="EMBL" id="QXXQ01000036">
    <property type="protein sequence ID" value="RID89638.1"/>
    <property type="molecule type" value="Genomic_DNA"/>
</dbReference>
<dbReference type="Proteomes" id="UP000266649">
    <property type="component" value="Unassembled WGS sequence"/>
</dbReference>
<gene>
    <name evidence="1" type="ORF">D2N39_22175</name>
</gene>
<keyword evidence="2" id="KW-1185">Reference proteome</keyword>
<reference evidence="1 2" key="1">
    <citation type="submission" date="2018-09" db="EMBL/GenBank/DDBJ databases">
        <title>Gemmobacter lutimaris sp. nov., a marine bacterium isolated from tidal flat.</title>
        <authorList>
            <person name="Lee D.W."/>
            <person name="Yoo Y."/>
            <person name="Kim J.-J."/>
            <person name="Kim B.S."/>
        </authorList>
    </citation>
    <scope>NUCLEOTIDE SEQUENCE [LARGE SCALE GENOMIC DNA]</scope>
    <source>
        <strain evidence="1 2">YJ-T1-11</strain>
    </source>
</reference>
<name>A0A398BM99_9RHOB</name>
<dbReference type="RefSeq" id="WP_119136890.1">
    <property type="nucleotide sequence ID" value="NZ_QXXQ01000036.1"/>
</dbReference>
<proteinExistence type="predicted"/>
<organism evidence="1 2">
    <name type="scientific">Gemmobacter lutimaris</name>
    <dbReference type="NCBI Taxonomy" id="2306023"/>
    <lineage>
        <taxon>Bacteria</taxon>
        <taxon>Pseudomonadati</taxon>
        <taxon>Pseudomonadota</taxon>
        <taxon>Alphaproteobacteria</taxon>
        <taxon>Rhodobacterales</taxon>
        <taxon>Paracoccaceae</taxon>
        <taxon>Gemmobacter</taxon>
    </lineage>
</organism>
<accession>A0A398BM99</accession>
<dbReference type="AlphaFoldDB" id="A0A398BM99"/>
<evidence type="ECO:0000313" key="2">
    <source>
        <dbReference type="Proteomes" id="UP000266649"/>
    </source>
</evidence>
<evidence type="ECO:0000313" key="1">
    <source>
        <dbReference type="EMBL" id="RID89638.1"/>
    </source>
</evidence>